<feature type="region of interest" description="Disordered" evidence="1">
    <location>
        <begin position="1"/>
        <end position="28"/>
    </location>
</feature>
<sequence length="244" mass="27754">MWLKFQRGWDEPNAKEVGRMKSQPNAPNAKVGMYTLNEDIDMKAKVAAMARRLEELEMKRYKKCRPFLKHQCKLCRVLFVNILSTCPITKLHMATLTIQIGRTIQFLLEAKGTSVHATWKAPPQALNLEQAIVNLNQIDNLQYSISRLTNLNTVQEKEKFPSQPHQNPKEVDLPTPKPEHEPESEAEKEKRKEIKGKRKGSNAKNEDLESTVNEEPRGPPPFPQALDGKKGINNASKILEVLGK</sequence>
<reference evidence="2 3" key="1">
    <citation type="journal article" date="2018" name="PLoS Genet.">
        <title>Population sequencing reveals clonal diversity and ancestral inbreeding in the grapevine cultivar Chardonnay.</title>
        <authorList>
            <person name="Roach M.J."/>
            <person name="Johnson D.L."/>
            <person name="Bohlmann J."/>
            <person name="van Vuuren H.J."/>
            <person name="Jones S.J."/>
            <person name="Pretorius I.S."/>
            <person name="Schmidt S.A."/>
            <person name="Borneman A.R."/>
        </authorList>
    </citation>
    <scope>NUCLEOTIDE SEQUENCE [LARGE SCALE GENOMIC DNA]</scope>
    <source>
        <strain evidence="3">cv. Chardonnay</strain>
        <tissue evidence="2">Leaf</tissue>
    </source>
</reference>
<evidence type="ECO:0000313" key="2">
    <source>
        <dbReference type="EMBL" id="RVW63634.1"/>
    </source>
</evidence>
<protein>
    <submittedName>
        <fullName evidence="2">Uncharacterized protein</fullName>
    </submittedName>
</protein>
<accession>A0A438FUL5</accession>
<organism evidence="2 3">
    <name type="scientific">Vitis vinifera</name>
    <name type="common">Grape</name>
    <dbReference type="NCBI Taxonomy" id="29760"/>
    <lineage>
        <taxon>Eukaryota</taxon>
        <taxon>Viridiplantae</taxon>
        <taxon>Streptophyta</taxon>
        <taxon>Embryophyta</taxon>
        <taxon>Tracheophyta</taxon>
        <taxon>Spermatophyta</taxon>
        <taxon>Magnoliopsida</taxon>
        <taxon>eudicotyledons</taxon>
        <taxon>Gunneridae</taxon>
        <taxon>Pentapetalae</taxon>
        <taxon>rosids</taxon>
        <taxon>Vitales</taxon>
        <taxon>Vitaceae</taxon>
        <taxon>Viteae</taxon>
        <taxon>Vitis</taxon>
    </lineage>
</organism>
<comment type="caution">
    <text evidence="2">The sequence shown here is derived from an EMBL/GenBank/DDBJ whole genome shotgun (WGS) entry which is preliminary data.</text>
</comment>
<feature type="compositionally biased region" description="Basic and acidic residues" evidence="1">
    <location>
        <begin position="167"/>
        <end position="192"/>
    </location>
</feature>
<evidence type="ECO:0000256" key="1">
    <source>
        <dbReference type="SAM" id="MobiDB-lite"/>
    </source>
</evidence>
<feature type="region of interest" description="Disordered" evidence="1">
    <location>
        <begin position="156"/>
        <end position="244"/>
    </location>
</feature>
<name>A0A438FUL5_VITVI</name>
<feature type="compositionally biased region" description="Basic and acidic residues" evidence="1">
    <location>
        <begin position="7"/>
        <end position="19"/>
    </location>
</feature>
<dbReference type="Proteomes" id="UP000288805">
    <property type="component" value="Unassembled WGS sequence"/>
</dbReference>
<dbReference type="EMBL" id="QGNW01000735">
    <property type="protein sequence ID" value="RVW63634.1"/>
    <property type="molecule type" value="Genomic_DNA"/>
</dbReference>
<proteinExistence type="predicted"/>
<evidence type="ECO:0000313" key="3">
    <source>
        <dbReference type="Proteomes" id="UP000288805"/>
    </source>
</evidence>
<dbReference type="AlphaFoldDB" id="A0A438FUL5"/>
<gene>
    <name evidence="2" type="ORF">CK203_056929</name>
</gene>